<name>A0A485M8R7_9ZZZZ</name>
<proteinExistence type="predicted"/>
<evidence type="ECO:0000313" key="1">
    <source>
        <dbReference type="EMBL" id="VFU19041.1"/>
    </source>
</evidence>
<sequence>MTTTGIDGFERTIHQTNEWIRDIMEEMGTQDRNEAYLALNSTLHALRDRLVVDEAVDLGAQLPMLIRGLYYEGYDPSDKPAKARHKDEFFALMKRDLARTPGVDPERAARSVFAVLKKRISKGQIEDVKSMLPGDIREIWH</sequence>
<dbReference type="EMBL" id="CAADRM010000164">
    <property type="protein sequence ID" value="VFU19041.1"/>
    <property type="molecule type" value="Genomic_DNA"/>
</dbReference>
<dbReference type="Gene3D" id="1.10.490.110">
    <property type="entry name" value="Uncharacterized conserved protein DUF2267"/>
    <property type="match status" value="1"/>
</dbReference>
<accession>A0A485M8R7</accession>
<protein>
    <recommendedName>
        <fullName evidence="2">DUF2267 domain-containing protein</fullName>
    </recommendedName>
</protein>
<evidence type="ECO:0008006" key="2">
    <source>
        <dbReference type="Google" id="ProtNLM"/>
    </source>
</evidence>
<dbReference type="InterPro" id="IPR038282">
    <property type="entry name" value="DUF2267_sf"/>
</dbReference>
<gene>
    <name evidence="1" type="ORF">SCFA_950024</name>
</gene>
<dbReference type="AlphaFoldDB" id="A0A485M8R7"/>
<organism evidence="1">
    <name type="scientific">anaerobic digester metagenome</name>
    <dbReference type="NCBI Taxonomy" id="1263854"/>
    <lineage>
        <taxon>unclassified sequences</taxon>
        <taxon>metagenomes</taxon>
        <taxon>ecological metagenomes</taxon>
    </lineage>
</organism>
<dbReference type="Pfam" id="PF10025">
    <property type="entry name" value="DUF2267"/>
    <property type="match status" value="1"/>
</dbReference>
<dbReference type="InterPro" id="IPR018727">
    <property type="entry name" value="DUF2267"/>
</dbReference>
<reference evidence="1" key="1">
    <citation type="submission" date="2019-03" db="EMBL/GenBank/DDBJ databases">
        <authorList>
            <person name="Hao L."/>
        </authorList>
    </citation>
    <scope>NUCLEOTIDE SEQUENCE</scope>
</reference>